<dbReference type="RefSeq" id="WP_166917368.1">
    <property type="nucleotide sequence ID" value="NZ_CP050253.1"/>
</dbReference>
<dbReference type="InParanoid" id="A0A6G9ICW0"/>
<dbReference type="PANTHER" id="PTHR32027:SF0">
    <property type="entry name" value="CYTOSINE DEAMINASE"/>
    <property type="match status" value="1"/>
</dbReference>
<accession>A0A6G9ICW0</accession>
<keyword evidence="3" id="KW-1185">Reference proteome</keyword>
<sequence length="334" mass="38060">MTNRELLLNTRDQSLKSFLMNSIKASGGWVNSHMHADRAFTITRDSFDIYQKQTLMEKWDTVDRLKRSMSQDDYYRHISMAIERMIEQGVTAAGSFIDVDPVCEERAIRAALKVKETYKSDITFKLVNQTLKGVIDKEARYWFDKGADLVDIIGGLPRRDERDYGKGAEHLDILLTTAKSQGKMAHVHVDQFNSQEERETEQLTDKTLEHGMHGRVVAIHSISITAHDIEYRQNLYKKMKEAQMMVIACPFAWIDSPRREDHGPTRNSLTPVDELSQAGIPVAIGTDNIGDYMLPFSDGDMWEELKLLVTGCRYTDLDNIVKVATTNGRKVLGL</sequence>
<dbReference type="InterPro" id="IPR052349">
    <property type="entry name" value="Metallo-hydrolase_Enzymes"/>
</dbReference>
<dbReference type="InterPro" id="IPR032466">
    <property type="entry name" value="Metal_Hydrolase"/>
</dbReference>
<evidence type="ECO:0000313" key="3">
    <source>
        <dbReference type="Proteomes" id="UP000501168"/>
    </source>
</evidence>
<reference evidence="2 3" key="1">
    <citation type="submission" date="2020-03" db="EMBL/GenBank/DDBJ databases">
        <title>Complete genome sequence of Orbus sp. IPMB12 (BCRC 80908).</title>
        <authorList>
            <person name="Lo W.-S."/>
            <person name="Chang T.-H."/>
            <person name="Kuo C.-H."/>
        </authorList>
    </citation>
    <scope>NUCLEOTIDE SEQUENCE [LARGE SCALE GENOMIC DNA]</scope>
    <source>
        <strain evidence="2 3">IPMB12</strain>
    </source>
</reference>
<protein>
    <submittedName>
        <fullName evidence="2">Amidohydrolase family protein</fullName>
    </submittedName>
</protein>
<evidence type="ECO:0000313" key="2">
    <source>
        <dbReference type="EMBL" id="QIQ22071.1"/>
    </source>
</evidence>
<dbReference type="InterPro" id="IPR006680">
    <property type="entry name" value="Amidohydro-rel"/>
</dbReference>
<dbReference type="NCBIfam" id="NF005365">
    <property type="entry name" value="PRK06886.1"/>
    <property type="match status" value="1"/>
</dbReference>
<feature type="domain" description="Amidohydrolase-related" evidence="1">
    <location>
        <begin position="28"/>
        <end position="334"/>
    </location>
</feature>
<dbReference type="Gene3D" id="3.20.20.140">
    <property type="entry name" value="Metal-dependent hydrolases"/>
    <property type="match status" value="1"/>
</dbReference>
<dbReference type="KEGG" id="orb:IPMB12_10470"/>
<dbReference type="PANTHER" id="PTHR32027">
    <property type="entry name" value="CYTOSINE DEAMINASE"/>
    <property type="match status" value="1"/>
</dbReference>
<evidence type="ECO:0000259" key="1">
    <source>
        <dbReference type="Pfam" id="PF01979"/>
    </source>
</evidence>
<dbReference type="GO" id="GO:0016814">
    <property type="term" value="F:hydrolase activity, acting on carbon-nitrogen (but not peptide) bonds, in cyclic amidines"/>
    <property type="evidence" value="ECO:0007669"/>
    <property type="project" value="TreeGrafter"/>
</dbReference>
<keyword evidence="2" id="KW-0378">Hydrolase</keyword>
<dbReference type="AlphaFoldDB" id="A0A6G9ICW0"/>
<dbReference type="EMBL" id="CP050253">
    <property type="protein sequence ID" value="QIQ22071.1"/>
    <property type="molecule type" value="Genomic_DNA"/>
</dbReference>
<dbReference type="Proteomes" id="UP000501168">
    <property type="component" value="Chromosome"/>
</dbReference>
<dbReference type="SUPFAM" id="SSF51556">
    <property type="entry name" value="Metallo-dependent hydrolases"/>
    <property type="match status" value="1"/>
</dbReference>
<gene>
    <name evidence="2" type="ORF">IPMB12_10470</name>
</gene>
<proteinExistence type="predicted"/>
<name>A0A6G9ICW0_9GAMM</name>
<organism evidence="2 3">
    <name type="scientific">Zophobihabitans entericus</name>
    <dbReference type="NCBI Taxonomy" id="1635327"/>
    <lineage>
        <taxon>Bacteria</taxon>
        <taxon>Pseudomonadati</taxon>
        <taxon>Pseudomonadota</taxon>
        <taxon>Gammaproteobacteria</taxon>
        <taxon>Orbales</taxon>
        <taxon>Orbaceae</taxon>
        <taxon>Zophobihabitans</taxon>
    </lineage>
</organism>
<dbReference type="Pfam" id="PF01979">
    <property type="entry name" value="Amidohydro_1"/>
    <property type="match status" value="1"/>
</dbReference>